<sequence>MAELFALSAAATVIQLVDVTTRTITSIYDSAIFFLGNYGIVGPILWLFGDRDVWRIQLQVLQSTNELDAMEFKKLAQDDSSIIAVAGTIVAQIAITALSLADLSNTHWVARASFTFSLVSATMAVYYATSQYRKLGRCLHADEVKAWIHPPETMLLSPDALLRQFLPSAASVLTVSAPNMLLSASLNAFLVGLGVYFGYVWTRNLDESAGRSASRAVFIVYIVGLALCYGIYALSSLVAADQSYVSEWDLLRGLRSSTAHARDQPSRRASSLDPEAVTENYGPSGKTEKQPRRTENPEHDSSHQQLVKALREAADLRRKSAVADERVAELLETLE</sequence>
<keyword evidence="2" id="KW-0472">Membrane</keyword>
<name>A0A4Q4M5X9_9PLEO</name>
<evidence type="ECO:0000256" key="2">
    <source>
        <dbReference type="SAM" id="Phobius"/>
    </source>
</evidence>
<feature type="transmembrane region" description="Helical" evidence="2">
    <location>
        <begin position="213"/>
        <end position="234"/>
    </location>
</feature>
<gene>
    <name evidence="3" type="ORF">AA0114_g10253</name>
</gene>
<feature type="region of interest" description="Disordered" evidence="1">
    <location>
        <begin position="259"/>
        <end position="306"/>
    </location>
</feature>
<accession>A0A4Q4M5X9</accession>
<comment type="caution">
    <text evidence="3">The sequence shown here is derived from an EMBL/GenBank/DDBJ whole genome shotgun (WGS) entry which is preliminary data.</text>
</comment>
<organism evidence="3 4">
    <name type="scientific">Alternaria tenuissima</name>
    <dbReference type="NCBI Taxonomy" id="119927"/>
    <lineage>
        <taxon>Eukaryota</taxon>
        <taxon>Fungi</taxon>
        <taxon>Dikarya</taxon>
        <taxon>Ascomycota</taxon>
        <taxon>Pezizomycotina</taxon>
        <taxon>Dothideomycetes</taxon>
        <taxon>Pleosporomycetidae</taxon>
        <taxon>Pleosporales</taxon>
        <taxon>Pleosporineae</taxon>
        <taxon>Pleosporaceae</taxon>
        <taxon>Alternaria</taxon>
        <taxon>Alternaria sect. Alternaria</taxon>
        <taxon>Alternaria alternata complex</taxon>
    </lineage>
</organism>
<feature type="compositionally biased region" description="Basic and acidic residues" evidence="1">
    <location>
        <begin position="286"/>
        <end position="302"/>
    </location>
</feature>
<proteinExistence type="predicted"/>
<feature type="transmembrane region" description="Helical" evidence="2">
    <location>
        <begin position="107"/>
        <end position="127"/>
    </location>
</feature>
<feature type="transmembrane region" description="Helical" evidence="2">
    <location>
        <begin position="26"/>
        <end position="48"/>
    </location>
</feature>
<reference evidence="4" key="1">
    <citation type="journal article" date="2019" name="bioRxiv">
        <title>Genomics, evolutionary history and diagnostics of the Alternaria alternata species group including apple and Asian pear pathotypes.</title>
        <authorList>
            <person name="Armitage A.D."/>
            <person name="Cockerton H.M."/>
            <person name="Sreenivasaprasad S."/>
            <person name="Woodhall J.W."/>
            <person name="Lane C.R."/>
            <person name="Harrison R.J."/>
            <person name="Clarkson J.P."/>
        </authorList>
    </citation>
    <scope>NUCLEOTIDE SEQUENCE [LARGE SCALE GENOMIC DNA]</scope>
    <source>
        <strain evidence="4">FERA 1082</strain>
    </source>
</reference>
<feature type="transmembrane region" description="Helical" evidence="2">
    <location>
        <begin position="82"/>
        <end position="101"/>
    </location>
</feature>
<dbReference type="AlphaFoldDB" id="A0A4Q4M5X9"/>
<evidence type="ECO:0000313" key="4">
    <source>
        <dbReference type="Proteomes" id="UP000292402"/>
    </source>
</evidence>
<protein>
    <submittedName>
        <fullName evidence="3">Uncharacterized protein</fullName>
    </submittedName>
</protein>
<keyword evidence="2" id="KW-1133">Transmembrane helix</keyword>
<dbReference type="EMBL" id="PDXA01000044">
    <property type="protein sequence ID" value="RYN43596.1"/>
    <property type="molecule type" value="Genomic_DNA"/>
</dbReference>
<evidence type="ECO:0000256" key="1">
    <source>
        <dbReference type="SAM" id="MobiDB-lite"/>
    </source>
</evidence>
<feature type="transmembrane region" description="Helical" evidence="2">
    <location>
        <begin position="181"/>
        <end position="201"/>
    </location>
</feature>
<evidence type="ECO:0000313" key="3">
    <source>
        <dbReference type="EMBL" id="RYN43596.1"/>
    </source>
</evidence>
<dbReference type="Proteomes" id="UP000292402">
    <property type="component" value="Unassembled WGS sequence"/>
</dbReference>
<keyword evidence="2" id="KW-0812">Transmembrane</keyword>